<dbReference type="InterPro" id="IPR025711">
    <property type="entry name" value="PepSY"/>
</dbReference>
<dbReference type="AlphaFoldDB" id="A0A2T3NUQ7"/>
<reference evidence="2 3" key="1">
    <citation type="submission" date="2018-01" db="EMBL/GenBank/DDBJ databases">
        <title>Whole genome sequencing of Histamine producing bacteria.</title>
        <authorList>
            <person name="Butler K."/>
        </authorList>
    </citation>
    <scope>NUCLEOTIDE SEQUENCE [LARGE SCALE GENOMIC DNA]</scope>
    <source>
        <strain evidence="2 3">DSM 100436</strain>
    </source>
</reference>
<gene>
    <name evidence="2" type="ORF">C9I98_10035</name>
</gene>
<protein>
    <submittedName>
        <fullName evidence="2">PepSY domain-containing protein</fullName>
    </submittedName>
</protein>
<dbReference type="Pfam" id="PF13670">
    <property type="entry name" value="PepSY_2"/>
    <property type="match status" value="1"/>
</dbReference>
<evidence type="ECO:0000313" key="3">
    <source>
        <dbReference type="Proteomes" id="UP000241771"/>
    </source>
</evidence>
<name>A0A2T3NUQ7_9GAMM</name>
<dbReference type="EMBL" id="PYMA01000005">
    <property type="protein sequence ID" value="PSW19987.1"/>
    <property type="molecule type" value="Genomic_DNA"/>
</dbReference>
<accession>A0A2T3NUQ7</accession>
<dbReference type="OrthoDB" id="5825281at2"/>
<evidence type="ECO:0000313" key="2">
    <source>
        <dbReference type="EMBL" id="PSW19987.1"/>
    </source>
</evidence>
<proteinExistence type="predicted"/>
<dbReference type="Proteomes" id="UP000241771">
    <property type="component" value="Unassembled WGS sequence"/>
</dbReference>
<keyword evidence="3" id="KW-1185">Reference proteome</keyword>
<comment type="caution">
    <text evidence="2">The sequence shown here is derived from an EMBL/GenBank/DDBJ whole genome shotgun (WGS) entry which is preliminary data.</text>
</comment>
<evidence type="ECO:0000259" key="1">
    <source>
        <dbReference type="Pfam" id="PF13670"/>
    </source>
</evidence>
<feature type="domain" description="PepSY" evidence="1">
    <location>
        <begin position="6"/>
        <end position="76"/>
    </location>
</feature>
<organism evidence="2 3">
    <name type="scientific">Photobacterium sanctipauli</name>
    <dbReference type="NCBI Taxonomy" id="1342794"/>
    <lineage>
        <taxon>Bacteria</taxon>
        <taxon>Pseudomonadati</taxon>
        <taxon>Pseudomonadota</taxon>
        <taxon>Gammaproteobacteria</taxon>
        <taxon>Vibrionales</taxon>
        <taxon>Vibrionaceae</taxon>
        <taxon>Photobacterium</taxon>
    </lineage>
</organism>
<sequence>MTAIITVPTFADPVERNIAPELTVPKALKLLQSQGYHDFRKIKVEREDHEIEVEARNADGHRVEIELDLFSGKIIDIERD</sequence>